<accession>A0A2N8ZIB9</accession>
<evidence type="ECO:0000313" key="2">
    <source>
        <dbReference type="Proteomes" id="UP000235828"/>
    </source>
</evidence>
<reference evidence="1 2" key="1">
    <citation type="submission" date="2017-10" db="EMBL/GenBank/DDBJ databases">
        <authorList>
            <person name="Banno H."/>
            <person name="Chua N.-H."/>
        </authorList>
    </citation>
    <scope>NUCLEOTIDE SEQUENCE [LARGE SCALE GENOMIC DNA]</scope>
    <source>
        <strain evidence="1">Vibrio tapetis CECT4600</strain>
    </source>
</reference>
<sequence>MMTVSMIFLEAYNDAVGFFLSRRNSDLIAMSSLYELPQRFFLV</sequence>
<dbReference type="AlphaFoldDB" id="A0A2N8ZIB9"/>
<dbReference type="EMBL" id="LT960612">
    <property type="protein sequence ID" value="SON51654.1"/>
    <property type="molecule type" value="Genomic_DNA"/>
</dbReference>
<gene>
    <name evidence="1" type="ORF">VTAP4600_B0043</name>
</gene>
<protein>
    <submittedName>
        <fullName evidence="1">Uncharacterized protein</fullName>
    </submittedName>
</protein>
<keyword evidence="2" id="KW-1185">Reference proteome</keyword>
<dbReference type="Proteomes" id="UP000235828">
    <property type="component" value="Chromosome B"/>
</dbReference>
<evidence type="ECO:0000313" key="1">
    <source>
        <dbReference type="EMBL" id="SON51654.1"/>
    </source>
</evidence>
<organism evidence="1 2">
    <name type="scientific">Vibrio tapetis subsp. tapetis</name>
    <dbReference type="NCBI Taxonomy" id="1671868"/>
    <lineage>
        <taxon>Bacteria</taxon>
        <taxon>Pseudomonadati</taxon>
        <taxon>Pseudomonadota</taxon>
        <taxon>Gammaproteobacteria</taxon>
        <taxon>Vibrionales</taxon>
        <taxon>Vibrionaceae</taxon>
        <taxon>Vibrio</taxon>
    </lineage>
</organism>
<proteinExistence type="predicted"/>
<name>A0A2N8ZIB9_9VIBR</name>
<dbReference type="KEGG" id="vta:B0043"/>